<evidence type="ECO:0000313" key="2">
    <source>
        <dbReference type="Proteomes" id="UP000509441"/>
    </source>
</evidence>
<protein>
    <submittedName>
        <fullName evidence="1">Uncharacterized protein</fullName>
    </submittedName>
</protein>
<dbReference type="Proteomes" id="UP000509441">
    <property type="component" value="Chromosome"/>
</dbReference>
<dbReference type="RefSeq" id="WP_179362760.1">
    <property type="nucleotide sequence ID" value="NZ_CP026994.1"/>
</dbReference>
<proteinExistence type="predicted"/>
<name>A0A7D5M0G1_9ARCH</name>
<reference evidence="1 2" key="1">
    <citation type="submission" date="2018-02" db="EMBL/GenBank/DDBJ databases">
        <title>Complete genome of Nitrosopumilus oxyclinae HCE1.</title>
        <authorList>
            <person name="Qin W."/>
            <person name="Zheng Y."/>
            <person name="Stahl D.A."/>
        </authorList>
    </citation>
    <scope>NUCLEOTIDE SEQUENCE [LARGE SCALE GENOMIC DNA]</scope>
    <source>
        <strain evidence="1 2">HCE1</strain>
    </source>
</reference>
<keyword evidence="2" id="KW-1185">Reference proteome</keyword>
<dbReference type="AlphaFoldDB" id="A0A7D5M0G1"/>
<dbReference type="KEGG" id="nox:C5F49_00155"/>
<dbReference type="OrthoDB" id="3191at2157"/>
<dbReference type="GeneID" id="56060298"/>
<gene>
    <name evidence="1" type="ORF">C5F49_00155</name>
</gene>
<evidence type="ECO:0000313" key="1">
    <source>
        <dbReference type="EMBL" id="QLH03906.1"/>
    </source>
</evidence>
<sequence>MVKYQIRNFEAVIILLMLAASPLSVTYAFGQSDSNAGELRAILTEKVVDGKLKINQYALPDGLSETDLQRTLSIDGQMSWAYVNYKSYNAGIVLFDGKASKLGENLWKISIDEDILDEQVIFQVVFSGKITESDEENVIAVSLMNSVIKNPETAQNLKLLEIGELIINSIDSNQEYRKSIR</sequence>
<accession>A0A7D5M0G1</accession>
<organism evidence="1 2">
    <name type="scientific">Nitrosopumilus oxyclinae</name>
    <dbReference type="NCBI Taxonomy" id="1959104"/>
    <lineage>
        <taxon>Archaea</taxon>
        <taxon>Nitrososphaerota</taxon>
        <taxon>Nitrososphaeria</taxon>
        <taxon>Nitrosopumilales</taxon>
        <taxon>Nitrosopumilaceae</taxon>
        <taxon>Nitrosopumilus</taxon>
    </lineage>
</organism>
<dbReference type="EMBL" id="CP026994">
    <property type="protein sequence ID" value="QLH03906.1"/>
    <property type="molecule type" value="Genomic_DNA"/>
</dbReference>